<dbReference type="AlphaFoldDB" id="A0A9N7P003"/>
<comment type="similarity">
    <text evidence="1 4">Belongs to the plant dirigent protein family.</text>
</comment>
<dbReference type="Gene3D" id="2.40.480.10">
    <property type="entry name" value="Allene oxide cyclase-like"/>
    <property type="match status" value="1"/>
</dbReference>
<sequence>MASAFKTLAALFHVFPLIILAGFAKEMKHHQADNGKMKTTRLHFYFHDIVNGKHPTAITVAGRRNEFGSTAVVDDPLTEGTSPESRVIGRAQGLYSMSSRDLSSLLMVMNFEFTKGKYNGSSLSVLGRNPFLEAMRELPVVGGSGIFRFARGYALAKTQRFNLNTGNAVVEYNVYVMHP</sequence>
<accession>A0A9N7P003</accession>
<dbReference type="GO" id="GO:0009699">
    <property type="term" value="P:phenylpropanoid biosynthetic process"/>
    <property type="evidence" value="ECO:0007669"/>
    <property type="project" value="UniProtKB-ARBA"/>
</dbReference>
<comment type="subcellular location">
    <subcellularLocation>
        <location evidence="4">Secreted</location>
        <location evidence="4">Extracellular space</location>
        <location evidence="4">Apoplast</location>
    </subcellularLocation>
</comment>
<name>A0A9N7P003_STRHE</name>
<dbReference type="InterPro" id="IPR044859">
    <property type="entry name" value="Allene_oxi_cyc_Dirigent"/>
</dbReference>
<feature type="chain" id="PRO_5040536944" description="Dirigent protein" evidence="4">
    <location>
        <begin position="25"/>
        <end position="179"/>
    </location>
</feature>
<evidence type="ECO:0000256" key="3">
    <source>
        <dbReference type="ARBA" id="ARBA00022525"/>
    </source>
</evidence>
<dbReference type="PANTHER" id="PTHR21495">
    <property type="entry name" value="NUCLEOPORIN-RELATED"/>
    <property type="match status" value="1"/>
</dbReference>
<dbReference type="Pfam" id="PF03018">
    <property type="entry name" value="Dirigent"/>
    <property type="match status" value="1"/>
</dbReference>
<dbReference type="Proteomes" id="UP001153555">
    <property type="component" value="Unassembled WGS sequence"/>
</dbReference>
<keyword evidence="6" id="KW-1185">Reference proteome</keyword>
<protein>
    <recommendedName>
        <fullName evidence="4">Dirigent protein</fullName>
    </recommendedName>
</protein>
<reference evidence="5" key="1">
    <citation type="submission" date="2019-12" db="EMBL/GenBank/DDBJ databases">
        <authorList>
            <person name="Scholes J."/>
        </authorList>
    </citation>
    <scope>NUCLEOTIDE SEQUENCE</scope>
</reference>
<feature type="signal peptide" evidence="4">
    <location>
        <begin position="1"/>
        <end position="24"/>
    </location>
</feature>
<proteinExistence type="inferred from homology"/>
<evidence type="ECO:0000256" key="1">
    <source>
        <dbReference type="ARBA" id="ARBA00010746"/>
    </source>
</evidence>
<dbReference type="EMBL" id="CACSLK010031538">
    <property type="protein sequence ID" value="CAA0839779.1"/>
    <property type="molecule type" value="Genomic_DNA"/>
</dbReference>
<comment type="caution">
    <text evidence="5">The sequence shown here is derived from an EMBL/GenBank/DDBJ whole genome shotgun (WGS) entry which is preliminary data.</text>
</comment>
<evidence type="ECO:0000256" key="2">
    <source>
        <dbReference type="ARBA" id="ARBA00011738"/>
    </source>
</evidence>
<gene>
    <name evidence="5" type="ORF">SHERM_06278</name>
</gene>
<dbReference type="OrthoDB" id="1864232at2759"/>
<dbReference type="InterPro" id="IPR004265">
    <property type="entry name" value="Dirigent"/>
</dbReference>
<evidence type="ECO:0000313" key="6">
    <source>
        <dbReference type="Proteomes" id="UP001153555"/>
    </source>
</evidence>
<comment type="function">
    <text evidence="4">Dirigent proteins impart stereoselectivity on the phenoxy radical-coupling reaction, yielding optically active lignans from two molecules of coniferyl alcohol in the biosynthesis of lignans, flavonolignans, and alkaloids and thus plays a central role in plant secondary metabolism.</text>
</comment>
<keyword evidence="4" id="KW-0052">Apoplast</keyword>
<dbReference type="GO" id="GO:0048046">
    <property type="term" value="C:apoplast"/>
    <property type="evidence" value="ECO:0007669"/>
    <property type="project" value="UniProtKB-SubCell"/>
</dbReference>
<evidence type="ECO:0000256" key="4">
    <source>
        <dbReference type="RuleBase" id="RU363099"/>
    </source>
</evidence>
<comment type="subunit">
    <text evidence="2 4">Homodimer.</text>
</comment>
<keyword evidence="3 4" id="KW-0964">Secreted</keyword>
<keyword evidence="4" id="KW-0732">Signal</keyword>
<evidence type="ECO:0000313" key="5">
    <source>
        <dbReference type="EMBL" id="CAA0839779.1"/>
    </source>
</evidence>
<organism evidence="5 6">
    <name type="scientific">Striga hermonthica</name>
    <name type="common">Purple witchweed</name>
    <name type="synonym">Buchnera hermonthica</name>
    <dbReference type="NCBI Taxonomy" id="68872"/>
    <lineage>
        <taxon>Eukaryota</taxon>
        <taxon>Viridiplantae</taxon>
        <taxon>Streptophyta</taxon>
        <taxon>Embryophyta</taxon>
        <taxon>Tracheophyta</taxon>
        <taxon>Spermatophyta</taxon>
        <taxon>Magnoliopsida</taxon>
        <taxon>eudicotyledons</taxon>
        <taxon>Gunneridae</taxon>
        <taxon>Pentapetalae</taxon>
        <taxon>asterids</taxon>
        <taxon>lamiids</taxon>
        <taxon>Lamiales</taxon>
        <taxon>Orobanchaceae</taxon>
        <taxon>Buchnereae</taxon>
        <taxon>Striga</taxon>
    </lineage>
</organism>